<evidence type="ECO:0000256" key="12">
    <source>
        <dbReference type="ARBA" id="ARBA00023136"/>
    </source>
</evidence>
<evidence type="ECO:0000256" key="4">
    <source>
        <dbReference type="ARBA" id="ARBA00010617"/>
    </source>
</evidence>
<dbReference type="GO" id="GO:0020037">
    <property type="term" value="F:heme binding"/>
    <property type="evidence" value="ECO:0007669"/>
    <property type="project" value="InterPro"/>
</dbReference>
<comment type="cofactor">
    <cofactor evidence="1 13">
        <name>heme</name>
        <dbReference type="ChEBI" id="CHEBI:30413"/>
    </cofactor>
</comment>
<evidence type="ECO:0000256" key="13">
    <source>
        <dbReference type="PIRSR" id="PIRSR602401-1"/>
    </source>
</evidence>
<evidence type="ECO:0000256" key="6">
    <source>
        <dbReference type="ARBA" id="ARBA00022692"/>
    </source>
</evidence>
<evidence type="ECO:0000256" key="14">
    <source>
        <dbReference type="SAM" id="Phobius"/>
    </source>
</evidence>
<protein>
    <recommendedName>
        <fullName evidence="17">Cytochrome P450</fullName>
    </recommendedName>
</protein>
<sequence length="569" mass="63210">MLMSKAKGISASASLPFLPHSLNSAMVFLVLKAVAICALSWVVHIILQRFSRLSAFKNLPGPPAKSLWKGVLPQVFNVNAWSFQKEMGEKYGGVVKLTGFLGDVQLYVFDPVAMHHIVLKDQNSYEEVESFMALIQVLFGGGLLGTSGEQHKKQRKMLNPVFSIAHMREMVPTFYTVTHKLRDAFLKKVEGGPQEVEMVSWMTRTALKLVGQSGFGFSFDPLTEDGITHPYSEAAKRVVPLVFKMFISRNYLLPTLMKIGTPELRRFFVDLLPWKHLHDIRDVVNVLRNTSAEILESKEKALAAGDGALAQQIGQGKDILSILLKANMSASHGDRLSEEEVLSQITSLTFAAMDTTSSALSRTLWLLASNQDVQDKLRSELREATKQGDLAYDELSQLPYLDAICRETLRLYPPGPTVGRTTLQDSVLPLSHPIRGLDGKEMHEVFVPKHTEITLSILSSNTNPEIWGSDSYEWKPERWLSSMPDTVTAAHIPGVYSHLMTFLGGGRSCIGFKFAQLEMKVVLSLLIPTFKFSPSGKEIVWQMTEIITPTTAGNKTLTPELPLIIEIAA</sequence>
<keyword evidence="16" id="KW-1185">Reference proteome</keyword>
<evidence type="ECO:0000256" key="11">
    <source>
        <dbReference type="ARBA" id="ARBA00023033"/>
    </source>
</evidence>
<dbReference type="InterPro" id="IPR036396">
    <property type="entry name" value="Cyt_P450_sf"/>
</dbReference>
<keyword evidence="12 14" id="KW-0472">Membrane</keyword>
<keyword evidence="10 13" id="KW-0408">Iron</keyword>
<feature type="transmembrane region" description="Helical" evidence="14">
    <location>
        <begin position="25"/>
        <end position="47"/>
    </location>
</feature>
<dbReference type="EMBL" id="CACVBS010000074">
    <property type="protein sequence ID" value="CAA7269118.1"/>
    <property type="molecule type" value="Genomic_DNA"/>
</dbReference>
<dbReference type="InterPro" id="IPR001128">
    <property type="entry name" value="Cyt_P450"/>
</dbReference>
<keyword evidence="5 13" id="KW-0349">Heme</keyword>
<organism evidence="15 16">
    <name type="scientific">Cyclocybe aegerita</name>
    <name type="common">Black poplar mushroom</name>
    <name type="synonym">Agrocybe aegerita</name>
    <dbReference type="NCBI Taxonomy" id="1973307"/>
    <lineage>
        <taxon>Eukaryota</taxon>
        <taxon>Fungi</taxon>
        <taxon>Dikarya</taxon>
        <taxon>Basidiomycota</taxon>
        <taxon>Agaricomycotina</taxon>
        <taxon>Agaricomycetes</taxon>
        <taxon>Agaricomycetidae</taxon>
        <taxon>Agaricales</taxon>
        <taxon>Agaricineae</taxon>
        <taxon>Bolbitiaceae</taxon>
        <taxon>Cyclocybe</taxon>
    </lineage>
</organism>
<dbReference type="OrthoDB" id="1470350at2759"/>
<keyword evidence="8 14" id="KW-1133">Transmembrane helix</keyword>
<keyword evidence="6 14" id="KW-0812">Transmembrane</keyword>
<dbReference type="Gene3D" id="1.10.630.10">
    <property type="entry name" value="Cytochrome P450"/>
    <property type="match status" value="1"/>
</dbReference>
<gene>
    <name evidence="15" type="ORF">AAE3_LOCUS11298</name>
</gene>
<evidence type="ECO:0000313" key="16">
    <source>
        <dbReference type="Proteomes" id="UP000467700"/>
    </source>
</evidence>
<evidence type="ECO:0000256" key="9">
    <source>
        <dbReference type="ARBA" id="ARBA00023002"/>
    </source>
</evidence>
<keyword evidence="11" id="KW-0503">Monooxygenase</keyword>
<comment type="subcellular location">
    <subcellularLocation>
        <location evidence="2">Membrane</location>
    </subcellularLocation>
</comment>
<comment type="pathway">
    <text evidence="3">Secondary metabolite biosynthesis; terpenoid biosynthesis.</text>
</comment>
<evidence type="ECO:0008006" key="17">
    <source>
        <dbReference type="Google" id="ProtNLM"/>
    </source>
</evidence>
<feature type="binding site" description="axial binding residue" evidence="13">
    <location>
        <position position="509"/>
    </location>
    <ligand>
        <name>heme</name>
        <dbReference type="ChEBI" id="CHEBI:30413"/>
    </ligand>
    <ligandPart>
        <name>Fe</name>
        <dbReference type="ChEBI" id="CHEBI:18248"/>
    </ligandPart>
</feature>
<dbReference type="Pfam" id="PF00067">
    <property type="entry name" value="p450"/>
    <property type="match status" value="1"/>
</dbReference>
<evidence type="ECO:0000256" key="1">
    <source>
        <dbReference type="ARBA" id="ARBA00001971"/>
    </source>
</evidence>
<dbReference type="SUPFAM" id="SSF48264">
    <property type="entry name" value="Cytochrome P450"/>
    <property type="match status" value="1"/>
</dbReference>
<keyword evidence="7 13" id="KW-0479">Metal-binding</keyword>
<evidence type="ECO:0000256" key="8">
    <source>
        <dbReference type="ARBA" id="ARBA00022989"/>
    </source>
</evidence>
<dbReference type="CDD" id="cd11069">
    <property type="entry name" value="CYP_FUM15-like"/>
    <property type="match status" value="1"/>
</dbReference>
<dbReference type="InterPro" id="IPR002401">
    <property type="entry name" value="Cyt_P450_E_grp-I"/>
</dbReference>
<accession>A0A8S0WAX3</accession>
<evidence type="ECO:0000256" key="5">
    <source>
        <dbReference type="ARBA" id="ARBA00022617"/>
    </source>
</evidence>
<dbReference type="PRINTS" id="PR00463">
    <property type="entry name" value="EP450I"/>
</dbReference>
<dbReference type="GO" id="GO:0016020">
    <property type="term" value="C:membrane"/>
    <property type="evidence" value="ECO:0007669"/>
    <property type="project" value="UniProtKB-SubCell"/>
</dbReference>
<dbReference type="PANTHER" id="PTHR24305:SF166">
    <property type="entry name" value="CYTOCHROME P450 12A4, MITOCHONDRIAL-RELATED"/>
    <property type="match status" value="1"/>
</dbReference>
<evidence type="ECO:0000256" key="2">
    <source>
        <dbReference type="ARBA" id="ARBA00004370"/>
    </source>
</evidence>
<evidence type="ECO:0000256" key="10">
    <source>
        <dbReference type="ARBA" id="ARBA00023004"/>
    </source>
</evidence>
<name>A0A8S0WAX3_CYCAE</name>
<proteinExistence type="inferred from homology"/>
<dbReference type="PANTHER" id="PTHR24305">
    <property type="entry name" value="CYTOCHROME P450"/>
    <property type="match status" value="1"/>
</dbReference>
<evidence type="ECO:0000256" key="7">
    <source>
        <dbReference type="ARBA" id="ARBA00022723"/>
    </source>
</evidence>
<dbReference type="GO" id="GO:0004497">
    <property type="term" value="F:monooxygenase activity"/>
    <property type="evidence" value="ECO:0007669"/>
    <property type="project" value="UniProtKB-KW"/>
</dbReference>
<comment type="similarity">
    <text evidence="4">Belongs to the cytochrome P450 family.</text>
</comment>
<evidence type="ECO:0000256" key="3">
    <source>
        <dbReference type="ARBA" id="ARBA00004721"/>
    </source>
</evidence>
<comment type="caution">
    <text evidence="15">The sequence shown here is derived from an EMBL/GenBank/DDBJ whole genome shotgun (WGS) entry which is preliminary data.</text>
</comment>
<dbReference type="GO" id="GO:0005506">
    <property type="term" value="F:iron ion binding"/>
    <property type="evidence" value="ECO:0007669"/>
    <property type="project" value="InterPro"/>
</dbReference>
<dbReference type="PRINTS" id="PR00385">
    <property type="entry name" value="P450"/>
</dbReference>
<dbReference type="AlphaFoldDB" id="A0A8S0WAX3"/>
<dbReference type="InterPro" id="IPR050121">
    <property type="entry name" value="Cytochrome_P450_monoxygenase"/>
</dbReference>
<reference evidence="15 16" key="1">
    <citation type="submission" date="2020-01" db="EMBL/GenBank/DDBJ databases">
        <authorList>
            <person name="Gupta K D."/>
        </authorList>
    </citation>
    <scope>NUCLEOTIDE SEQUENCE [LARGE SCALE GENOMIC DNA]</scope>
</reference>
<keyword evidence="9" id="KW-0560">Oxidoreductase</keyword>
<dbReference type="GO" id="GO:0016705">
    <property type="term" value="F:oxidoreductase activity, acting on paired donors, with incorporation or reduction of molecular oxygen"/>
    <property type="evidence" value="ECO:0007669"/>
    <property type="project" value="InterPro"/>
</dbReference>
<evidence type="ECO:0000313" key="15">
    <source>
        <dbReference type="EMBL" id="CAA7269118.1"/>
    </source>
</evidence>
<dbReference type="Proteomes" id="UP000467700">
    <property type="component" value="Unassembled WGS sequence"/>
</dbReference>